<evidence type="ECO:0000313" key="2">
    <source>
        <dbReference type="EMBL" id="KIL99546.1"/>
    </source>
</evidence>
<dbReference type="EMBL" id="JXSL01000023">
    <property type="protein sequence ID" value="KIL99546.1"/>
    <property type="molecule type" value="Genomic_DNA"/>
</dbReference>
<feature type="region of interest" description="Disordered" evidence="1">
    <location>
        <begin position="196"/>
        <end position="237"/>
    </location>
</feature>
<dbReference type="Proteomes" id="UP000031971">
    <property type="component" value="Unassembled WGS sequence"/>
</dbReference>
<reference evidence="2 3" key="1">
    <citation type="submission" date="2015-01" db="EMBL/GenBank/DDBJ databases">
        <title>Genome Sequence of Magnetospirillum magnetotacticum Strain MS-1.</title>
        <authorList>
            <person name="Marinov G.K."/>
            <person name="Smalley M.D."/>
            <person name="DeSalvo G."/>
        </authorList>
    </citation>
    <scope>NUCLEOTIDE SEQUENCE [LARGE SCALE GENOMIC DNA]</scope>
    <source>
        <strain evidence="2 3">MS-1</strain>
    </source>
</reference>
<evidence type="ECO:0000256" key="1">
    <source>
        <dbReference type="SAM" id="MobiDB-lite"/>
    </source>
</evidence>
<keyword evidence="3" id="KW-1185">Reference proteome</keyword>
<comment type="caution">
    <text evidence="2">The sequence shown here is derived from an EMBL/GenBank/DDBJ whole genome shotgun (WGS) entry which is preliminary data.</text>
</comment>
<dbReference type="OrthoDB" id="8436846at2"/>
<organism evidence="2 3">
    <name type="scientific">Paramagnetospirillum magnetotacticum MS-1</name>
    <dbReference type="NCBI Taxonomy" id="272627"/>
    <lineage>
        <taxon>Bacteria</taxon>
        <taxon>Pseudomonadati</taxon>
        <taxon>Pseudomonadota</taxon>
        <taxon>Alphaproteobacteria</taxon>
        <taxon>Rhodospirillales</taxon>
        <taxon>Magnetospirillaceae</taxon>
        <taxon>Paramagnetospirillum</taxon>
    </lineage>
</organism>
<gene>
    <name evidence="2" type="ORF">CCC_04062</name>
</gene>
<evidence type="ECO:0000313" key="3">
    <source>
        <dbReference type="Proteomes" id="UP000031971"/>
    </source>
</evidence>
<dbReference type="AlphaFoldDB" id="A0A0C2V380"/>
<dbReference type="STRING" id="272627.CCC_04062"/>
<proteinExistence type="predicted"/>
<name>A0A0C2V380_PARME</name>
<dbReference type="RefSeq" id="WP_009867837.1">
    <property type="nucleotide sequence ID" value="NZ_JXSL01000023.1"/>
</dbReference>
<sequence>MVKKGKASGNTGVLSAFTRPLAAIGRLIGGPKPAPEPVAKPVAASPASLVDDSFSLALEGLLGEDDGDFQTKLHLISLVEFHEAVGDKWARIAEKVMLIAEGVINLHLGAGNVYGRKGSDLFVLVFRHTPPAEARRHAVRIAQDLGTRLVGSQFTGHDRPLALAAEISLKDALTEDGQLNLAALASAVTETRAVIAEQAEPERAPIAPSSDDPVRARQSGPQWTAMQTGEQSRSDPNWQAVAAERGPSTIDPGLDATPPMPGDAALSMVWRPTWMEEGEVIGAYRAQVLRVDEPGRPAYEGSRAYPALGEDCIPILDRFVAGAAVRGIKAAMAEASPVRIVVPLHWGSLGTSARLSVLGPFADIPEEVRTQGLIIDLFGLPANLAPVSLSEAVTAIRPLCREVMIRVPLSNPVLNRAALAGASGISIDLAELPNADKTDDDHLLAALIRVKTEAAALDLGVSVWGVRRRKVVVGAVLGGFAMMNGPGLMKDLPRPAKILPAPRSRFAAPSS</sequence>
<feature type="compositionally biased region" description="Polar residues" evidence="1">
    <location>
        <begin position="219"/>
        <end position="237"/>
    </location>
</feature>
<accession>A0A0C2V380</accession>
<protein>
    <submittedName>
        <fullName evidence="2">Uncharacterized protein</fullName>
    </submittedName>
</protein>